<evidence type="ECO:0000256" key="2">
    <source>
        <dbReference type="ARBA" id="ARBA00023315"/>
    </source>
</evidence>
<comment type="caution">
    <text evidence="4">The sequence shown here is derived from an EMBL/GenBank/DDBJ whole genome shotgun (WGS) entry which is preliminary data.</text>
</comment>
<dbReference type="InterPro" id="IPR016181">
    <property type="entry name" value="Acyl_CoA_acyltransferase"/>
</dbReference>
<dbReference type="HOGENOM" id="CLU_013985_34_9_6"/>
<dbReference type="EMBL" id="AAPH01000002">
    <property type="protein sequence ID" value="EAS45035.1"/>
    <property type="molecule type" value="Genomic_DNA"/>
</dbReference>
<keyword evidence="2" id="KW-0012">Acyltransferase</keyword>
<evidence type="ECO:0000313" key="5">
    <source>
        <dbReference type="Proteomes" id="UP000003789"/>
    </source>
</evidence>
<sequence length="193" mass="21828">MLLTLLKNKKRVILVTNQNNDTPYNKGLIMNISLIAPSSSSVDMLMKLIEELFAYEALPQRIEQTNHAVNQLISNPELGQAWLIEVEHEGDKIIAGHIIVSYSFSLEYGGRVGLIDQFYLKPDWRQQGIGTELIPQIEHHMAQSGIHALSLEVNIGNAGARSFYERHDYVPRRQFCMMTKTITPNEVPLNIAS</sequence>
<evidence type="ECO:0000259" key="3">
    <source>
        <dbReference type="PROSITE" id="PS51186"/>
    </source>
</evidence>
<dbReference type="SUPFAM" id="SSF55729">
    <property type="entry name" value="Acyl-CoA N-acyltransferases (Nat)"/>
    <property type="match status" value="1"/>
</dbReference>
<organism evidence="4 5">
    <name type="scientific">Photobacterium profundum 3TCK</name>
    <dbReference type="NCBI Taxonomy" id="314280"/>
    <lineage>
        <taxon>Bacteria</taxon>
        <taxon>Pseudomonadati</taxon>
        <taxon>Pseudomonadota</taxon>
        <taxon>Gammaproteobacteria</taxon>
        <taxon>Vibrionales</taxon>
        <taxon>Vibrionaceae</taxon>
        <taxon>Photobacterium</taxon>
    </lineage>
</organism>
<evidence type="ECO:0000256" key="1">
    <source>
        <dbReference type="ARBA" id="ARBA00022679"/>
    </source>
</evidence>
<reference evidence="4 5" key="1">
    <citation type="submission" date="2006-03" db="EMBL/GenBank/DDBJ databases">
        <authorList>
            <person name="Bartlett D.H."/>
            <person name="Valle G."/>
            <person name="Lauro F.M."/>
            <person name="Vezzi A."/>
            <person name="Simonato F."/>
            <person name="Eloe E."/>
            <person name="Vitulo N."/>
            <person name="Stratton T.K."/>
            <person name="D'angelo M."/>
            <person name="Ferriera S."/>
            <person name="Johnson J."/>
            <person name="Kravitz S."/>
            <person name="Beeson K."/>
            <person name="Sutton G."/>
            <person name="Rogers Y."/>
            <person name="Friedman R."/>
            <person name="Frazier M."/>
            <person name="Venter J.C."/>
        </authorList>
    </citation>
    <scope>NUCLEOTIDE SEQUENCE [LARGE SCALE GENOMIC DNA]</scope>
    <source>
        <strain evidence="4 5">3TCK</strain>
    </source>
</reference>
<dbReference type="GO" id="GO:0008080">
    <property type="term" value="F:N-acetyltransferase activity"/>
    <property type="evidence" value="ECO:0007669"/>
    <property type="project" value="TreeGrafter"/>
</dbReference>
<dbReference type="Gene3D" id="3.40.630.30">
    <property type="match status" value="1"/>
</dbReference>
<dbReference type="PANTHER" id="PTHR10545">
    <property type="entry name" value="DIAMINE N-ACETYLTRANSFERASE"/>
    <property type="match status" value="1"/>
</dbReference>
<protein>
    <recommendedName>
        <fullName evidence="3">N-acetyltransferase domain-containing protein</fullName>
    </recommendedName>
</protein>
<name>Q1Z8S3_9GAMM</name>
<dbReference type="Proteomes" id="UP000003789">
    <property type="component" value="Unassembled WGS sequence"/>
</dbReference>
<dbReference type="PROSITE" id="PS51186">
    <property type="entry name" value="GNAT"/>
    <property type="match status" value="1"/>
</dbReference>
<gene>
    <name evidence="4" type="ORF">P3TCK_21165</name>
</gene>
<evidence type="ECO:0000313" key="4">
    <source>
        <dbReference type="EMBL" id="EAS45035.1"/>
    </source>
</evidence>
<proteinExistence type="predicted"/>
<feature type="domain" description="N-acetyltransferase" evidence="3">
    <location>
        <begin position="30"/>
        <end position="183"/>
    </location>
</feature>
<dbReference type="Pfam" id="PF00583">
    <property type="entry name" value="Acetyltransf_1"/>
    <property type="match status" value="1"/>
</dbReference>
<dbReference type="AlphaFoldDB" id="Q1Z8S3"/>
<accession>Q1Z8S3</accession>
<dbReference type="CDD" id="cd04301">
    <property type="entry name" value="NAT_SF"/>
    <property type="match status" value="1"/>
</dbReference>
<dbReference type="InterPro" id="IPR000182">
    <property type="entry name" value="GNAT_dom"/>
</dbReference>
<dbReference type="PANTHER" id="PTHR10545:SF29">
    <property type="entry name" value="GH14572P-RELATED"/>
    <property type="match status" value="1"/>
</dbReference>
<keyword evidence="1" id="KW-0808">Transferase</keyword>
<dbReference type="InterPro" id="IPR051016">
    <property type="entry name" value="Diverse_Substrate_AcTransf"/>
</dbReference>